<feature type="transmembrane region" description="Helical" evidence="5">
    <location>
        <begin position="41"/>
        <end position="62"/>
    </location>
</feature>
<reference evidence="6" key="1">
    <citation type="submission" date="2021-07" db="EMBL/GenBank/DDBJ databases">
        <authorList>
            <person name="Catto M.A."/>
            <person name="Jacobson A."/>
            <person name="Kennedy G."/>
            <person name="Labadie P."/>
            <person name="Hunt B.G."/>
            <person name="Srinivasan R."/>
        </authorList>
    </citation>
    <scope>NUCLEOTIDE SEQUENCE</scope>
    <source>
        <strain evidence="6">PL_HMW_Pooled</strain>
        <tissue evidence="6">Head</tissue>
    </source>
</reference>
<keyword evidence="7" id="KW-1185">Reference proteome</keyword>
<dbReference type="EMBL" id="JAHWGI010001064">
    <property type="protein sequence ID" value="KAK3922068.1"/>
    <property type="molecule type" value="Genomic_DNA"/>
</dbReference>
<dbReference type="AlphaFoldDB" id="A0AAE1LJJ3"/>
<comment type="subcellular location">
    <subcellularLocation>
        <location evidence="1">Membrane</location>
        <topology evidence="1">Multi-pass membrane protein</topology>
    </subcellularLocation>
</comment>
<feature type="transmembrane region" description="Helical" evidence="5">
    <location>
        <begin position="12"/>
        <end position="35"/>
    </location>
</feature>
<comment type="caution">
    <text evidence="6">The sequence shown here is derived from an EMBL/GenBank/DDBJ whole genome shotgun (WGS) entry which is preliminary data.</text>
</comment>
<dbReference type="Gene3D" id="1.20.1250.20">
    <property type="entry name" value="MFS general substrate transporter like domains"/>
    <property type="match status" value="1"/>
</dbReference>
<gene>
    <name evidence="6" type="ORF">KUF71_011244</name>
</gene>
<evidence type="ECO:0000256" key="1">
    <source>
        <dbReference type="ARBA" id="ARBA00004141"/>
    </source>
</evidence>
<evidence type="ECO:0000313" key="6">
    <source>
        <dbReference type="EMBL" id="KAK3922068.1"/>
    </source>
</evidence>
<dbReference type="PANTHER" id="PTHR11662">
    <property type="entry name" value="SOLUTE CARRIER FAMILY 17"/>
    <property type="match status" value="1"/>
</dbReference>
<name>A0AAE1LJJ3_9NEOP</name>
<dbReference type="PANTHER" id="PTHR11662:SF399">
    <property type="entry name" value="FI19708P1-RELATED"/>
    <property type="match status" value="1"/>
</dbReference>
<keyword evidence="4 5" id="KW-0472">Membrane</keyword>
<dbReference type="InterPro" id="IPR050382">
    <property type="entry name" value="MFS_Na/Anion_cotransporter"/>
</dbReference>
<organism evidence="6 7">
    <name type="scientific">Frankliniella fusca</name>
    <dbReference type="NCBI Taxonomy" id="407009"/>
    <lineage>
        <taxon>Eukaryota</taxon>
        <taxon>Metazoa</taxon>
        <taxon>Ecdysozoa</taxon>
        <taxon>Arthropoda</taxon>
        <taxon>Hexapoda</taxon>
        <taxon>Insecta</taxon>
        <taxon>Pterygota</taxon>
        <taxon>Neoptera</taxon>
        <taxon>Paraneoptera</taxon>
        <taxon>Thysanoptera</taxon>
        <taxon>Terebrantia</taxon>
        <taxon>Thripoidea</taxon>
        <taxon>Thripidae</taxon>
        <taxon>Frankliniella</taxon>
    </lineage>
</organism>
<dbReference type="Proteomes" id="UP001219518">
    <property type="component" value="Unassembled WGS sequence"/>
</dbReference>
<dbReference type="GO" id="GO:0006820">
    <property type="term" value="P:monoatomic anion transport"/>
    <property type="evidence" value="ECO:0007669"/>
    <property type="project" value="TreeGrafter"/>
</dbReference>
<keyword evidence="2 5" id="KW-0812">Transmembrane</keyword>
<evidence type="ECO:0000256" key="2">
    <source>
        <dbReference type="ARBA" id="ARBA00022692"/>
    </source>
</evidence>
<reference evidence="6" key="2">
    <citation type="journal article" date="2023" name="BMC Genomics">
        <title>Pest status, molecular evolution, and epigenetic factors derived from the genome assembly of Frankliniella fusca, a thysanopteran phytovirus vector.</title>
        <authorList>
            <person name="Catto M.A."/>
            <person name="Labadie P.E."/>
            <person name="Jacobson A.L."/>
            <person name="Kennedy G.G."/>
            <person name="Srinivasan R."/>
            <person name="Hunt B.G."/>
        </authorList>
    </citation>
    <scope>NUCLEOTIDE SEQUENCE</scope>
    <source>
        <strain evidence="6">PL_HMW_Pooled</strain>
    </source>
</reference>
<dbReference type="SUPFAM" id="SSF103473">
    <property type="entry name" value="MFS general substrate transporter"/>
    <property type="match status" value="1"/>
</dbReference>
<sequence length="93" mass="10250">MVAVDRLRARQVGSGGYLGTVICLPVCGLLCDLDFLGGWPLAFYVFGGLGVLWYIPWHFCVFDSPAQHPRIDPRERSYIETALGEAPAKVRAP</sequence>
<dbReference type="InterPro" id="IPR036259">
    <property type="entry name" value="MFS_trans_sf"/>
</dbReference>
<dbReference type="GO" id="GO:0022857">
    <property type="term" value="F:transmembrane transporter activity"/>
    <property type="evidence" value="ECO:0007669"/>
    <property type="project" value="TreeGrafter"/>
</dbReference>
<keyword evidence="3 5" id="KW-1133">Transmembrane helix</keyword>
<accession>A0AAE1LJJ3</accession>
<evidence type="ECO:0000256" key="4">
    <source>
        <dbReference type="ARBA" id="ARBA00023136"/>
    </source>
</evidence>
<proteinExistence type="predicted"/>
<evidence type="ECO:0000256" key="5">
    <source>
        <dbReference type="SAM" id="Phobius"/>
    </source>
</evidence>
<evidence type="ECO:0000256" key="3">
    <source>
        <dbReference type="ARBA" id="ARBA00022989"/>
    </source>
</evidence>
<dbReference type="GO" id="GO:0016020">
    <property type="term" value="C:membrane"/>
    <property type="evidence" value="ECO:0007669"/>
    <property type="project" value="UniProtKB-SubCell"/>
</dbReference>
<protein>
    <submittedName>
        <fullName evidence="6">Transporter slc-17.2</fullName>
    </submittedName>
</protein>
<evidence type="ECO:0000313" key="7">
    <source>
        <dbReference type="Proteomes" id="UP001219518"/>
    </source>
</evidence>